<dbReference type="Gene3D" id="3.30.2300.10">
    <property type="entry name" value="THUMP superfamily"/>
    <property type="match status" value="1"/>
</dbReference>
<accession>A0AAV5QDH7</accession>
<evidence type="ECO:0000256" key="2">
    <source>
        <dbReference type="SAM" id="MobiDB-lite"/>
    </source>
</evidence>
<evidence type="ECO:0000313" key="4">
    <source>
        <dbReference type="EMBL" id="GMM32838.1"/>
    </source>
</evidence>
<evidence type="ECO:0000256" key="1">
    <source>
        <dbReference type="PROSITE-ProRule" id="PRU00529"/>
    </source>
</evidence>
<dbReference type="GO" id="GO:0003723">
    <property type="term" value="F:RNA binding"/>
    <property type="evidence" value="ECO:0007669"/>
    <property type="project" value="UniProtKB-UniRule"/>
</dbReference>
<dbReference type="SUPFAM" id="SSF143437">
    <property type="entry name" value="THUMP domain-like"/>
    <property type="match status" value="1"/>
</dbReference>
<dbReference type="InterPro" id="IPR040183">
    <property type="entry name" value="THUMPD1-like"/>
</dbReference>
<dbReference type="RefSeq" id="XP_064849838.1">
    <property type="nucleotide sequence ID" value="XM_064993766.1"/>
</dbReference>
<keyword evidence="1" id="KW-0694">RNA-binding</keyword>
<dbReference type="Proteomes" id="UP001360560">
    <property type="component" value="Unassembled WGS sequence"/>
</dbReference>
<evidence type="ECO:0000313" key="5">
    <source>
        <dbReference type="Proteomes" id="UP001360560"/>
    </source>
</evidence>
<feature type="region of interest" description="Disordered" evidence="2">
    <location>
        <begin position="266"/>
        <end position="345"/>
    </location>
</feature>
<dbReference type="InterPro" id="IPR004114">
    <property type="entry name" value="THUMP_dom"/>
</dbReference>
<dbReference type="PANTHER" id="PTHR13452:SF10">
    <property type="entry name" value="THUMP DOMAIN-CONTAINING PROTEIN 1"/>
    <property type="match status" value="1"/>
</dbReference>
<feature type="region of interest" description="Disordered" evidence="2">
    <location>
        <begin position="61"/>
        <end position="83"/>
    </location>
</feature>
<name>A0AAV5QDH7_9ASCO</name>
<dbReference type="PANTHER" id="PTHR13452">
    <property type="entry name" value="THUMP DOMAIN CONTAINING PROTEIN 1-RELATED"/>
    <property type="match status" value="1"/>
</dbReference>
<feature type="domain" description="THUMP" evidence="3">
    <location>
        <begin position="140"/>
        <end position="250"/>
    </location>
</feature>
<dbReference type="Pfam" id="PF02926">
    <property type="entry name" value="THUMP"/>
    <property type="match status" value="1"/>
</dbReference>
<dbReference type="GO" id="GO:0006400">
    <property type="term" value="P:tRNA modification"/>
    <property type="evidence" value="ECO:0007669"/>
    <property type="project" value="InterPro"/>
</dbReference>
<dbReference type="GeneID" id="90070817"/>
<sequence length="345" mass="39758">MGKRRNGGGQDRSKKRYKVCTGMLEPGTAGVYATCGRKREKKCTDELMALFNDKIEEYGIKPLEDDTEEKKTNGEEQDKKELSIEDSIKAELEQLEGSKKKSNNKHNLLQPITLGQECLVFIKLRRPIDPEKFIHRILTDLYNDKERRTRFTLKLTPVQSSSSASIEEIQKLSKKVLARHFHNPEDQKKGIKFAINVSKRNFNTVPREELIKKIAECMGHENDHKVDLKNYDKLVMVECFKNNVGMSVADDYEKYSRYNVDQMYLKFDGDDKGDKTNTRVGENEKEIVKKDVKENEESKQEKQEEEKTEESTKEDSIKEDETEEENNSTESNKSAPGSPGIKLFG</sequence>
<evidence type="ECO:0000259" key="3">
    <source>
        <dbReference type="PROSITE" id="PS51165"/>
    </source>
</evidence>
<dbReference type="FunFam" id="3.30.2300.10:FF:000001">
    <property type="entry name" value="THUMP domain-containing protein 1"/>
    <property type="match status" value="1"/>
</dbReference>
<comment type="caution">
    <text evidence="4">The sequence shown here is derived from an EMBL/GenBank/DDBJ whole genome shotgun (WGS) entry which is preliminary data.</text>
</comment>
<dbReference type="CDD" id="cd11717">
    <property type="entry name" value="THUMP_THUMPD1_like"/>
    <property type="match status" value="1"/>
</dbReference>
<feature type="compositionally biased region" description="Acidic residues" evidence="2">
    <location>
        <begin position="317"/>
        <end position="327"/>
    </location>
</feature>
<proteinExistence type="predicted"/>
<organism evidence="4 5">
    <name type="scientific">Saccharomycopsis crataegensis</name>
    <dbReference type="NCBI Taxonomy" id="43959"/>
    <lineage>
        <taxon>Eukaryota</taxon>
        <taxon>Fungi</taxon>
        <taxon>Dikarya</taxon>
        <taxon>Ascomycota</taxon>
        <taxon>Saccharomycotina</taxon>
        <taxon>Saccharomycetes</taxon>
        <taxon>Saccharomycopsidaceae</taxon>
        <taxon>Saccharomycopsis</taxon>
    </lineage>
</organism>
<feature type="compositionally biased region" description="Basic and acidic residues" evidence="2">
    <location>
        <begin position="267"/>
        <end position="316"/>
    </location>
</feature>
<keyword evidence="5" id="KW-1185">Reference proteome</keyword>
<gene>
    <name evidence="4" type="ORF">DASC09_001630</name>
</gene>
<dbReference type="AlphaFoldDB" id="A0AAV5QDH7"/>
<protein>
    <submittedName>
        <fullName evidence="4">tRNA acetyltransferase</fullName>
    </submittedName>
</protein>
<dbReference type="EMBL" id="BTFZ01000001">
    <property type="protein sequence ID" value="GMM32838.1"/>
    <property type="molecule type" value="Genomic_DNA"/>
</dbReference>
<dbReference type="SMART" id="SM00981">
    <property type="entry name" value="THUMP"/>
    <property type="match status" value="1"/>
</dbReference>
<dbReference type="PROSITE" id="PS51165">
    <property type="entry name" value="THUMP"/>
    <property type="match status" value="1"/>
</dbReference>
<reference evidence="4 5" key="1">
    <citation type="journal article" date="2023" name="Elife">
        <title>Identification of key yeast species and microbe-microbe interactions impacting larval growth of Drosophila in the wild.</title>
        <authorList>
            <person name="Mure A."/>
            <person name="Sugiura Y."/>
            <person name="Maeda R."/>
            <person name="Honda K."/>
            <person name="Sakurai N."/>
            <person name="Takahashi Y."/>
            <person name="Watada M."/>
            <person name="Katoh T."/>
            <person name="Gotoh A."/>
            <person name="Gotoh Y."/>
            <person name="Taniguchi I."/>
            <person name="Nakamura K."/>
            <person name="Hayashi T."/>
            <person name="Katayama T."/>
            <person name="Uemura T."/>
            <person name="Hattori Y."/>
        </authorList>
    </citation>
    <scope>NUCLEOTIDE SEQUENCE [LARGE SCALE GENOMIC DNA]</scope>
    <source>
        <strain evidence="4 5">SC-9</strain>
    </source>
</reference>